<dbReference type="SUPFAM" id="SSF56349">
    <property type="entry name" value="DNA breaking-rejoining enzymes"/>
    <property type="match status" value="1"/>
</dbReference>
<dbReference type="PANTHER" id="PTHR30349">
    <property type="entry name" value="PHAGE INTEGRASE-RELATED"/>
    <property type="match status" value="1"/>
</dbReference>
<sequence>MDRIWETNDLARDPGYDGATPAFWKFCEDKGLKPIHGKPFAFDARYVSHGGYEVSLNLYPRGRIWHYSGTIDGQRLRGSTKTSDKEKAKRVAAEIEHLAWQRRFDGPGAGLTMAQVFMAYLDAGRSDRFLLKLAEYWKDTPVEKIKAETIRRAAREIYPNAGEPTWNRQVIKPTQAAINYAAELGWCQKISVKRYTENPEEKTPATLEWVTAFAEQAIRDGLPHLGALCLFMFGTAARVGESCRLVWGDVDLSAGTAILRLFKPTPWTRTAHLPPEVVAALANIPSNRKQEDWVFGSAGRGSVRGPWNNVCKRAEIERLTPHCCRHGFATSMLHRGFDPKTVAERGGWKDATTVLRTYAHAMSDPTVTNALFDTELTQRNGNNHATNCNKRKKMP</sequence>
<reference evidence="6 7" key="1">
    <citation type="submission" date="2024-07" db="EMBL/GenBank/DDBJ databases">
        <authorList>
            <person name="Kang M."/>
        </authorList>
    </citation>
    <scope>NUCLEOTIDE SEQUENCE [LARGE SCALE GENOMIC DNA]</scope>
    <source>
        <strain evidence="6 7">DFM31</strain>
    </source>
</reference>
<dbReference type="Proteomes" id="UP001553161">
    <property type="component" value="Unassembled WGS sequence"/>
</dbReference>
<feature type="domain" description="Tyr recombinase" evidence="5">
    <location>
        <begin position="200"/>
        <end position="372"/>
    </location>
</feature>
<evidence type="ECO:0000256" key="3">
    <source>
        <dbReference type="ARBA" id="ARBA00023125"/>
    </source>
</evidence>
<keyword evidence="2" id="KW-0229">DNA integration</keyword>
<keyword evidence="4" id="KW-0233">DNA recombination</keyword>
<evidence type="ECO:0000313" key="7">
    <source>
        <dbReference type="Proteomes" id="UP001553161"/>
    </source>
</evidence>
<dbReference type="PANTHER" id="PTHR30349:SF41">
    <property type="entry name" value="INTEGRASE_RECOMBINASE PROTEIN MJ0367-RELATED"/>
    <property type="match status" value="1"/>
</dbReference>
<comment type="similarity">
    <text evidence="1">Belongs to the 'phage' integrase family.</text>
</comment>
<evidence type="ECO:0000256" key="4">
    <source>
        <dbReference type="ARBA" id="ARBA00023172"/>
    </source>
</evidence>
<dbReference type="InterPro" id="IPR013762">
    <property type="entry name" value="Integrase-like_cat_sf"/>
</dbReference>
<evidence type="ECO:0000259" key="5">
    <source>
        <dbReference type="PROSITE" id="PS51898"/>
    </source>
</evidence>
<evidence type="ECO:0000313" key="6">
    <source>
        <dbReference type="EMBL" id="MEV8466082.1"/>
    </source>
</evidence>
<name>A0ABV3L4V9_9RHOB</name>
<comment type="caution">
    <text evidence="6">The sequence shown here is derived from an EMBL/GenBank/DDBJ whole genome shotgun (WGS) entry which is preliminary data.</text>
</comment>
<dbReference type="Gene3D" id="1.10.443.10">
    <property type="entry name" value="Intergrase catalytic core"/>
    <property type="match status" value="1"/>
</dbReference>
<evidence type="ECO:0000256" key="2">
    <source>
        <dbReference type="ARBA" id="ARBA00022908"/>
    </source>
</evidence>
<dbReference type="EMBL" id="JBFBVU010000003">
    <property type="protein sequence ID" value="MEV8466082.1"/>
    <property type="molecule type" value="Genomic_DNA"/>
</dbReference>
<keyword evidence="3" id="KW-0238">DNA-binding</keyword>
<dbReference type="InterPro" id="IPR050090">
    <property type="entry name" value="Tyrosine_recombinase_XerCD"/>
</dbReference>
<dbReference type="InterPro" id="IPR011010">
    <property type="entry name" value="DNA_brk_join_enz"/>
</dbReference>
<evidence type="ECO:0000256" key="1">
    <source>
        <dbReference type="ARBA" id="ARBA00008857"/>
    </source>
</evidence>
<dbReference type="PROSITE" id="PS51898">
    <property type="entry name" value="TYR_RECOMBINASE"/>
    <property type="match status" value="1"/>
</dbReference>
<accession>A0ABV3L4V9</accession>
<proteinExistence type="inferred from homology"/>
<dbReference type="RefSeq" id="WP_366191888.1">
    <property type="nucleotide sequence ID" value="NZ_JBFBVU010000003.1"/>
</dbReference>
<dbReference type="InterPro" id="IPR002104">
    <property type="entry name" value="Integrase_catalytic"/>
</dbReference>
<organism evidence="6 7">
    <name type="scientific">Meridianimarinicoccus marinus</name>
    <dbReference type="NCBI Taxonomy" id="3231483"/>
    <lineage>
        <taxon>Bacteria</taxon>
        <taxon>Pseudomonadati</taxon>
        <taxon>Pseudomonadota</taxon>
        <taxon>Alphaproteobacteria</taxon>
        <taxon>Rhodobacterales</taxon>
        <taxon>Paracoccaceae</taxon>
        <taxon>Meridianimarinicoccus</taxon>
    </lineage>
</organism>
<keyword evidence="7" id="KW-1185">Reference proteome</keyword>
<dbReference type="Pfam" id="PF00589">
    <property type="entry name" value="Phage_integrase"/>
    <property type="match status" value="1"/>
</dbReference>
<protein>
    <submittedName>
        <fullName evidence="6">Site-specific integrase</fullName>
    </submittedName>
</protein>
<gene>
    <name evidence="6" type="ORF">AB0T83_04690</name>
</gene>
<dbReference type="CDD" id="cd01189">
    <property type="entry name" value="INT_ICEBs1_C_like"/>
    <property type="match status" value="1"/>
</dbReference>